<protein>
    <submittedName>
        <fullName evidence="2">Uncharacterized protein</fullName>
    </submittedName>
</protein>
<dbReference type="Proteomes" id="UP001139054">
    <property type="component" value="Unassembled WGS sequence"/>
</dbReference>
<proteinExistence type="predicted"/>
<evidence type="ECO:0000313" key="3">
    <source>
        <dbReference type="Proteomes" id="UP001139054"/>
    </source>
</evidence>
<gene>
    <name evidence="2" type="ORF">L6654_34015</name>
</gene>
<dbReference type="AlphaFoldDB" id="A0A9X1RFI9"/>
<organism evidence="2 3">
    <name type="scientific">Bradyrhizobium zhengyangense</name>
    <dbReference type="NCBI Taxonomy" id="2911009"/>
    <lineage>
        <taxon>Bacteria</taxon>
        <taxon>Pseudomonadati</taxon>
        <taxon>Pseudomonadota</taxon>
        <taxon>Alphaproteobacteria</taxon>
        <taxon>Hyphomicrobiales</taxon>
        <taxon>Nitrobacteraceae</taxon>
        <taxon>Bradyrhizobium</taxon>
    </lineage>
</organism>
<dbReference type="EMBL" id="JAKLTY010000031">
    <property type="protein sequence ID" value="MCG2631656.1"/>
    <property type="molecule type" value="Genomic_DNA"/>
</dbReference>
<evidence type="ECO:0000313" key="2">
    <source>
        <dbReference type="EMBL" id="MCG2631656.1"/>
    </source>
</evidence>
<accession>A0A9X1RFI9</accession>
<evidence type="ECO:0000256" key="1">
    <source>
        <dbReference type="SAM" id="MobiDB-lite"/>
    </source>
</evidence>
<comment type="caution">
    <text evidence="2">The sequence shown here is derived from an EMBL/GenBank/DDBJ whole genome shotgun (WGS) entry which is preliminary data.</text>
</comment>
<reference evidence="2" key="1">
    <citation type="submission" date="2022-01" db="EMBL/GenBank/DDBJ databases">
        <title>Genome sequnece data of strain Bradyrhizobium sp. nov.</title>
        <authorList>
            <person name="Zhang J."/>
        </authorList>
    </citation>
    <scope>NUCLEOTIDE SEQUENCE</scope>
    <source>
        <strain evidence="2">WYCCWR 13023</strain>
    </source>
</reference>
<feature type="compositionally biased region" description="Pro residues" evidence="1">
    <location>
        <begin position="849"/>
        <end position="861"/>
    </location>
</feature>
<feature type="region of interest" description="Disordered" evidence="1">
    <location>
        <begin position="844"/>
        <end position="866"/>
    </location>
</feature>
<dbReference type="RefSeq" id="WP_237891723.1">
    <property type="nucleotide sequence ID" value="NZ_JAKLTY010000031.1"/>
</dbReference>
<name>A0A9X1RFI9_9BRAD</name>
<sequence length="1060" mass="113989">MALSSTSLTDIGQGAGKTTNFWIRYENSLPDQANVINNANSLLGNISPSLSVIENEFNVTTGWFGTPSSQFGTGARQEVRLDQADSALSGGGFSFPGASNNGVGNPISLDSQNLMSDAPLPAQRVGMVFIAEWVEVLMGIRGNWNAGDSSGEGLSHWSAITRFQQGHDNYYGSFVANWLNGDGNPNQGTILPNPARGDWVTTTYTGSTVSDGTFVHGDGDPVSYGCALGFIYYLNVQLGFSINQIIANYNSNLASIYHALTSDNSNPFPIFLGLVESVYPPGATASISGPNRNNPFPIARVSFGAGKNTFGKDETQDIINTQGGYVPNAFTIFIEGFSKNSFLLLGITVGSFGGSFPGLPGVAITPSPTGVQFESGINDFTPQRIEIPYDLHIDTPLLGQFPASNETEFDLTVSLNASATGQVSGSQATMQFELIAGADPYFTNLNADHSNLPYLSQDLRVFTVTPALNATPIPGVPALADSVSGAYTYIQNLLSRWNSAANGFTNPNGPDPFTTILPDQGDANQGDSSVNPFTVQISGTFPPNISIDNNYSFAVARVRLRGSGGSQASNVRVFFRLFTTQTNDTDYDVNGAYLSNNDAAGKPGSPKLGAGNTSIPFFATNNFSSQTDYSTGPNIQPLTIPDHQDQLWAYYGCFLNLYDSGNVINGAQVQTYLNGTHHCIVAQIAFDDAPIPQGVSPLSWDQLAQRNLQVTRSDNPGPAAAHRIPQTFDTKPGRVVRPPHGPNTIYPDELMIEWGNVPTGSVASLYWPQVHASEVLALAKAFYGVSPLGMSDANTIRIPITRGVSYVPIPPGTGENFAGLITIDLPQGVRSGQVFDVTVKRLGTRIGKPLPPPPPPPPPGPKLQTAPALLHADGKTTQVGTAKGSSKPHRTRPTEVERLTQWRYVVGTFQIRIPVTTGDKILPAEETTLAIMKWRLEQMSPSNRWHPVLVRYIKYISDRVDGLGGNASAVPPSLTFVPPLPKRPHEPERERCGKVCEVLYDCHGEFTGFILEDCCETHVFHSRARNVGSLAVEACRYGLTLCVWVDGKDREKIRKLAIKA</sequence>